<keyword evidence="2" id="KW-1185">Reference proteome</keyword>
<dbReference type="STRING" id="693986.MOC_0826"/>
<evidence type="ECO:0000313" key="1">
    <source>
        <dbReference type="EMBL" id="AIQ88581.1"/>
    </source>
</evidence>
<dbReference type="Proteomes" id="UP000029492">
    <property type="component" value="Chromosome"/>
</dbReference>
<accession>A0A089NL24</accession>
<proteinExistence type="predicted"/>
<sequence length="432" mass="47748">MADRVRSGRAGVTMSQVLSEPVSSEILLVPRGEAGHFLTAALGWLGKRITVTAQPGTANHVLCLPVLDFVRLGFPEANGRLDLLEPGDAENLRAGRAALLLDLSNEGPGLHAPTFEALHRNLAGLGIPRDRVILVTQNRLLRLDYERLYGEGLRFWTFEFFPLQVALWLDAEAGPRLFPQHALDRTGYTPFARASGPARFLCQNAALRWHRVLLYRWFQLNGLDRDGLISFHGIGEDNPKAGGINVFHAPPEIEAAFGPLLADVGSWIPRRARRIDADQGTDMVMTLDTGAYAECDLTVISETDFFELGVERITEKSIKAAATGLPFVMVGAPRAVERLSELGFQTFGGLIDHHYDLAADPAERLPLVFRSIERAWATCRGDRARWHRLAREQAEANVAHARTGLLPQLDRVMVAPLIVRLARFMETGAIVH</sequence>
<dbReference type="AlphaFoldDB" id="A0A089NL24"/>
<name>A0A089NL24_9HYPH</name>
<dbReference type="eggNOG" id="ENOG5031BX4">
    <property type="taxonomic scope" value="Bacteria"/>
</dbReference>
<reference evidence="1 2" key="1">
    <citation type="journal article" date="2014" name="PLoS ONE">
        <title>Genome Information of Methylobacterium oryzae, a Plant-Probiotic Methylotroph in the Phyllosphere.</title>
        <authorList>
            <person name="Kwak M.J."/>
            <person name="Jeong H."/>
            <person name="Madhaiyan M."/>
            <person name="Lee Y."/>
            <person name="Sa T.M."/>
            <person name="Oh T.K."/>
            <person name="Kim J.F."/>
        </authorList>
    </citation>
    <scope>NUCLEOTIDE SEQUENCE [LARGE SCALE GENOMIC DNA]</scope>
    <source>
        <strain evidence="1 2">CBMB20</strain>
    </source>
</reference>
<protein>
    <submittedName>
        <fullName evidence="1">Protein of unassigned function</fullName>
    </submittedName>
</protein>
<dbReference type="EMBL" id="CP003811">
    <property type="protein sequence ID" value="AIQ88581.1"/>
    <property type="molecule type" value="Genomic_DNA"/>
</dbReference>
<dbReference type="KEGG" id="mor:MOC_0826"/>
<gene>
    <name evidence="1" type="ORF">MOC_0826</name>
</gene>
<organism evidence="1 2">
    <name type="scientific">Methylobacterium oryzae CBMB20</name>
    <dbReference type="NCBI Taxonomy" id="693986"/>
    <lineage>
        <taxon>Bacteria</taxon>
        <taxon>Pseudomonadati</taxon>
        <taxon>Pseudomonadota</taxon>
        <taxon>Alphaproteobacteria</taxon>
        <taxon>Hyphomicrobiales</taxon>
        <taxon>Methylobacteriaceae</taxon>
        <taxon>Methylobacterium</taxon>
    </lineage>
</organism>
<evidence type="ECO:0000313" key="2">
    <source>
        <dbReference type="Proteomes" id="UP000029492"/>
    </source>
</evidence>
<dbReference type="HOGENOM" id="CLU_655218_0_0_5"/>